<accession>A7TSH7</accession>
<sequence>MGFVEGYIPVSYDGTSMFNPIKVGNMQLSHHVVMAPLTRMRVTRQGNVPKDIMIEYYDQRSRREGSLIIGEAAIISAEAGGYDNIPGVWSGEQLSQWCKIIGVVHRNKSFIWPQLWALGRISFPEVLAREGYRFVSPSEEVYIDAEQKNEAIRCDNRLHGLSKLEMQQYKTDYINCAKKLINIGADGIELHLAYGCLLNQFLDPISNKRLDEYGGSIENRCKFILEIIDGLIIEIGCRRVGIRLSPFDESGGMSGDNDPTLLSTYMYLIGRLEEQGKMGERIAYIHLVEPSRNKKLKGISNDFIYSIWKGIVIRCGNLIYNSNEAKMYLEKHKNTLIAYGKYFISNPDLVTRLEKKLLLNKFDESTFYTSNSKGYTDYLTYEEEMKKKK</sequence>
<dbReference type="Proteomes" id="UP000000267">
    <property type="component" value="Unassembled WGS sequence"/>
</dbReference>
<evidence type="ECO:0000313" key="5">
    <source>
        <dbReference type="EMBL" id="EDO14776.1"/>
    </source>
</evidence>
<dbReference type="PANTHER" id="PTHR22893">
    <property type="entry name" value="NADH OXIDOREDUCTASE-RELATED"/>
    <property type="match status" value="1"/>
</dbReference>
<evidence type="ECO:0000313" key="6">
    <source>
        <dbReference type="Proteomes" id="UP000000267"/>
    </source>
</evidence>
<dbReference type="InterPro" id="IPR013785">
    <property type="entry name" value="Aldolase_TIM"/>
</dbReference>
<evidence type="ECO:0000256" key="3">
    <source>
        <dbReference type="ARBA" id="ARBA00022643"/>
    </source>
</evidence>
<dbReference type="PhylomeDB" id="A7TSH7"/>
<keyword evidence="3" id="KW-0285">Flavoprotein</keyword>
<reference evidence="5 6" key="1">
    <citation type="journal article" date="2007" name="Proc. Natl. Acad. Sci. U.S.A.">
        <title>Independent sorting-out of thousands of duplicated gene pairs in two yeast species descended from a whole-genome duplication.</title>
        <authorList>
            <person name="Scannell D.R."/>
            <person name="Frank A.C."/>
            <person name="Conant G.C."/>
            <person name="Byrne K.P."/>
            <person name="Woolfit M."/>
            <person name="Wolfe K.H."/>
        </authorList>
    </citation>
    <scope>NUCLEOTIDE SEQUENCE [LARGE SCALE GENOMIC DNA]</scope>
    <source>
        <strain evidence="6">ATCC 22028 / DSM 70294 / BCRC 21397 / CBS 2163 / NBRC 10782 / NRRL Y-8283 / UCD 57-17</strain>
    </source>
</reference>
<keyword evidence="6" id="KW-1185">Reference proteome</keyword>
<dbReference type="GeneID" id="5542805"/>
<evidence type="ECO:0000259" key="4">
    <source>
        <dbReference type="Pfam" id="PF00724"/>
    </source>
</evidence>
<gene>
    <name evidence="5" type="ORF">Kpol_370p4</name>
</gene>
<dbReference type="PANTHER" id="PTHR22893:SF91">
    <property type="entry name" value="NADPH DEHYDROGENASE 2-RELATED"/>
    <property type="match status" value="1"/>
</dbReference>
<dbReference type="SUPFAM" id="SSF51395">
    <property type="entry name" value="FMN-linked oxidoreductases"/>
    <property type="match status" value="1"/>
</dbReference>
<dbReference type="RefSeq" id="XP_001642634.1">
    <property type="nucleotide sequence ID" value="XM_001642584.1"/>
</dbReference>
<proteinExistence type="inferred from homology"/>
<dbReference type="AlphaFoldDB" id="A7TSH7"/>
<dbReference type="Gene3D" id="3.20.20.70">
    <property type="entry name" value="Aldolase class I"/>
    <property type="match status" value="1"/>
</dbReference>
<dbReference type="EMBL" id="DS480512">
    <property type="protein sequence ID" value="EDO14776.1"/>
    <property type="molecule type" value="Genomic_DNA"/>
</dbReference>
<dbReference type="InterPro" id="IPR045247">
    <property type="entry name" value="Oye-like"/>
</dbReference>
<dbReference type="KEGG" id="vpo:Kpol_370p4"/>
<organism evidence="6">
    <name type="scientific">Vanderwaltozyma polyspora (strain ATCC 22028 / DSM 70294 / BCRC 21397 / CBS 2163 / NBRC 10782 / NRRL Y-8283 / UCD 57-17)</name>
    <name type="common">Kluyveromyces polysporus</name>
    <dbReference type="NCBI Taxonomy" id="436907"/>
    <lineage>
        <taxon>Eukaryota</taxon>
        <taxon>Fungi</taxon>
        <taxon>Dikarya</taxon>
        <taxon>Ascomycota</taxon>
        <taxon>Saccharomycotina</taxon>
        <taxon>Saccharomycetes</taxon>
        <taxon>Saccharomycetales</taxon>
        <taxon>Saccharomycetaceae</taxon>
        <taxon>Vanderwaltozyma</taxon>
    </lineage>
</organism>
<dbReference type="GO" id="GO:0010181">
    <property type="term" value="F:FMN binding"/>
    <property type="evidence" value="ECO:0007669"/>
    <property type="project" value="InterPro"/>
</dbReference>
<evidence type="ECO:0000256" key="1">
    <source>
        <dbReference type="ARBA" id="ARBA00001917"/>
    </source>
</evidence>
<dbReference type="Pfam" id="PF00724">
    <property type="entry name" value="Oxidored_FMN"/>
    <property type="match status" value="1"/>
</dbReference>
<name>A7TSH7_VANPO</name>
<dbReference type="eggNOG" id="KOG0134">
    <property type="taxonomic scope" value="Eukaryota"/>
</dbReference>
<comment type="cofactor">
    <cofactor evidence="1">
        <name>FMN</name>
        <dbReference type="ChEBI" id="CHEBI:58210"/>
    </cofactor>
</comment>
<dbReference type="OrthoDB" id="276546at2759"/>
<dbReference type="GO" id="GO:0003959">
    <property type="term" value="F:NADPH dehydrogenase activity"/>
    <property type="evidence" value="ECO:0007669"/>
    <property type="project" value="TreeGrafter"/>
</dbReference>
<feature type="domain" description="NADH:flavin oxidoreductase/NADH oxidase N-terminal" evidence="4">
    <location>
        <begin position="17"/>
        <end position="359"/>
    </location>
</feature>
<comment type="similarity">
    <text evidence="2">Belongs to the NADH:flavin oxidoreductase/NADH oxidase family.</text>
</comment>
<evidence type="ECO:0000256" key="2">
    <source>
        <dbReference type="ARBA" id="ARBA00005979"/>
    </source>
</evidence>
<keyword evidence="3" id="KW-0288">FMN</keyword>
<protein>
    <recommendedName>
        <fullName evidence="4">NADH:flavin oxidoreductase/NADH oxidase N-terminal domain-containing protein</fullName>
    </recommendedName>
</protein>
<dbReference type="HOGENOM" id="CLU_012153_0_2_1"/>
<dbReference type="OMA" id="MMATYYK"/>
<dbReference type="InterPro" id="IPR001155">
    <property type="entry name" value="OxRdtase_FMN_N"/>
</dbReference>
<dbReference type="STRING" id="436907.A7TSH7"/>
<dbReference type="InParanoid" id="A7TSH7"/>